<evidence type="ECO:0000313" key="1">
    <source>
        <dbReference type="EMBL" id="KIL69360.1"/>
    </source>
</evidence>
<sequence>FSGRNLFPTTLSIFENNKITIERTGTTVNDGVLPITATDFLVKEIPGFVT</sequence>
<name>A0A0C2T0M3_AMAMK</name>
<organism evidence="1 2">
    <name type="scientific">Amanita muscaria (strain Koide BX008)</name>
    <dbReference type="NCBI Taxonomy" id="946122"/>
    <lineage>
        <taxon>Eukaryota</taxon>
        <taxon>Fungi</taxon>
        <taxon>Dikarya</taxon>
        <taxon>Basidiomycota</taxon>
        <taxon>Agaricomycotina</taxon>
        <taxon>Agaricomycetes</taxon>
        <taxon>Agaricomycetidae</taxon>
        <taxon>Agaricales</taxon>
        <taxon>Pluteineae</taxon>
        <taxon>Amanitaceae</taxon>
        <taxon>Amanita</taxon>
    </lineage>
</organism>
<evidence type="ECO:0000313" key="2">
    <source>
        <dbReference type="Proteomes" id="UP000054549"/>
    </source>
</evidence>
<reference evidence="1 2" key="1">
    <citation type="submission" date="2014-04" db="EMBL/GenBank/DDBJ databases">
        <title>Evolutionary Origins and Diversification of the Mycorrhizal Mutualists.</title>
        <authorList>
            <consortium name="DOE Joint Genome Institute"/>
            <consortium name="Mycorrhizal Genomics Consortium"/>
            <person name="Kohler A."/>
            <person name="Kuo A."/>
            <person name="Nagy L.G."/>
            <person name="Floudas D."/>
            <person name="Copeland A."/>
            <person name="Barry K.W."/>
            <person name="Cichocki N."/>
            <person name="Veneault-Fourrey C."/>
            <person name="LaButti K."/>
            <person name="Lindquist E.A."/>
            <person name="Lipzen A."/>
            <person name="Lundell T."/>
            <person name="Morin E."/>
            <person name="Murat C."/>
            <person name="Riley R."/>
            <person name="Ohm R."/>
            <person name="Sun H."/>
            <person name="Tunlid A."/>
            <person name="Henrissat B."/>
            <person name="Grigoriev I.V."/>
            <person name="Hibbett D.S."/>
            <person name="Martin F."/>
        </authorList>
    </citation>
    <scope>NUCLEOTIDE SEQUENCE [LARGE SCALE GENOMIC DNA]</scope>
    <source>
        <strain evidence="1 2">Koide BX008</strain>
    </source>
</reference>
<proteinExistence type="predicted"/>
<dbReference type="InParanoid" id="A0A0C2T0M3"/>
<gene>
    <name evidence="1" type="ORF">M378DRAFT_157621</name>
</gene>
<protein>
    <submittedName>
        <fullName evidence="1">Uncharacterized protein</fullName>
    </submittedName>
</protein>
<accession>A0A0C2T0M3</accession>
<dbReference type="Proteomes" id="UP000054549">
    <property type="component" value="Unassembled WGS sequence"/>
</dbReference>
<dbReference type="EMBL" id="KN818226">
    <property type="protein sequence ID" value="KIL69360.1"/>
    <property type="molecule type" value="Genomic_DNA"/>
</dbReference>
<keyword evidence="2" id="KW-1185">Reference proteome</keyword>
<feature type="non-terminal residue" evidence="1">
    <location>
        <position position="1"/>
    </location>
</feature>
<dbReference type="AlphaFoldDB" id="A0A0C2T0M3"/>
<dbReference type="HOGENOM" id="CLU_3129608_0_0_1"/>